<dbReference type="AlphaFoldDB" id="A0A7C8YFV7"/>
<reference evidence="1" key="2">
    <citation type="submission" date="2020-07" db="EMBL/GenBank/DDBJ databases">
        <authorList>
            <person name="Vera ALvarez R."/>
            <person name="Arias-Moreno D.M."/>
            <person name="Jimenez-Jacinto V."/>
            <person name="Jimenez-Bremont J.F."/>
            <person name="Swaminathan K."/>
            <person name="Moose S.P."/>
            <person name="Guerrero-Gonzalez M.L."/>
            <person name="Marino-Ramirez L."/>
            <person name="Landsman D."/>
            <person name="Rodriguez-Kessler M."/>
            <person name="Delgado-Sanchez P."/>
        </authorList>
    </citation>
    <scope>NUCLEOTIDE SEQUENCE</scope>
    <source>
        <tissue evidence="1">Cladode</tissue>
    </source>
</reference>
<organism evidence="1">
    <name type="scientific">Opuntia streptacantha</name>
    <name type="common">Prickly pear cactus</name>
    <name type="synonym">Opuntia cardona</name>
    <dbReference type="NCBI Taxonomy" id="393608"/>
    <lineage>
        <taxon>Eukaryota</taxon>
        <taxon>Viridiplantae</taxon>
        <taxon>Streptophyta</taxon>
        <taxon>Embryophyta</taxon>
        <taxon>Tracheophyta</taxon>
        <taxon>Spermatophyta</taxon>
        <taxon>Magnoliopsida</taxon>
        <taxon>eudicotyledons</taxon>
        <taxon>Gunneridae</taxon>
        <taxon>Pentapetalae</taxon>
        <taxon>Caryophyllales</taxon>
        <taxon>Cactineae</taxon>
        <taxon>Cactaceae</taxon>
        <taxon>Opuntioideae</taxon>
        <taxon>Opuntia</taxon>
    </lineage>
</organism>
<dbReference type="EMBL" id="GISG01014603">
    <property type="protein sequence ID" value="MBA4617091.1"/>
    <property type="molecule type" value="Transcribed_RNA"/>
</dbReference>
<name>A0A7C8YFV7_OPUST</name>
<protein>
    <submittedName>
        <fullName evidence="1">Uncharacterized protein</fullName>
    </submittedName>
</protein>
<evidence type="ECO:0000313" key="1">
    <source>
        <dbReference type="EMBL" id="MBA4617091.1"/>
    </source>
</evidence>
<accession>A0A7C8YFV7</accession>
<proteinExistence type="predicted"/>
<sequence>MKNFRFRKQSQQLLLRLEQHGCIIHSHIIDHGRVSYHAELRSFNQLPQDTQLPPISIFLDSEGKNLTTRKNENSNIKNSGFVFQQLNSSHKDLKGQSYIVSYDIH</sequence>
<reference evidence="1" key="1">
    <citation type="journal article" date="2013" name="J. Plant Res.">
        <title>Effect of fungi and light on seed germination of three Opuntia species from semiarid lands of central Mexico.</title>
        <authorList>
            <person name="Delgado-Sanchez P."/>
            <person name="Jimenez-Bremont J.F."/>
            <person name="Guerrero-Gonzalez Mde L."/>
            <person name="Flores J."/>
        </authorList>
    </citation>
    <scope>NUCLEOTIDE SEQUENCE</scope>
    <source>
        <tissue evidence="1">Cladode</tissue>
    </source>
</reference>